<dbReference type="PROSITE" id="PS00178">
    <property type="entry name" value="AA_TRNA_LIGASE_I"/>
    <property type="match status" value="1"/>
</dbReference>
<dbReference type="GO" id="GO:0005737">
    <property type="term" value="C:cytoplasm"/>
    <property type="evidence" value="ECO:0007669"/>
    <property type="project" value="UniProtKB-SubCell"/>
</dbReference>
<feature type="domain" description="Aminoacyl-tRNA synthetase class Ia" evidence="16">
    <location>
        <begin position="13"/>
        <end position="541"/>
    </location>
</feature>
<dbReference type="NCBIfam" id="TIGR00392">
    <property type="entry name" value="ileS"/>
    <property type="match status" value="1"/>
</dbReference>
<dbReference type="FunFam" id="3.40.50.620:FF:000063">
    <property type="entry name" value="Isoleucine--tRNA ligase"/>
    <property type="match status" value="1"/>
</dbReference>
<evidence type="ECO:0000256" key="12">
    <source>
        <dbReference type="ARBA" id="ARBA00023146"/>
    </source>
</evidence>
<evidence type="ECO:0000256" key="1">
    <source>
        <dbReference type="ARBA" id="ARBA00001947"/>
    </source>
</evidence>
<keyword evidence="10 15" id="KW-0067">ATP-binding</keyword>
<keyword evidence="9 15" id="KW-0862">Zinc</keyword>
<evidence type="ECO:0000256" key="9">
    <source>
        <dbReference type="ARBA" id="ARBA00022833"/>
    </source>
</evidence>
<evidence type="ECO:0000259" key="16">
    <source>
        <dbReference type="Pfam" id="PF00133"/>
    </source>
</evidence>
<dbReference type="InterPro" id="IPR033709">
    <property type="entry name" value="Anticodon_Ile_ABEc"/>
</dbReference>
<comment type="similarity">
    <text evidence="3 15">Belongs to the class-I aminoacyl-tRNA synthetase family. IleS type 2 subfamily.</text>
</comment>
<evidence type="ECO:0000313" key="19">
    <source>
        <dbReference type="Proteomes" id="UP000178315"/>
    </source>
</evidence>
<keyword evidence="7 15" id="KW-0479">Metal-binding</keyword>
<dbReference type="InterPro" id="IPR014729">
    <property type="entry name" value="Rossmann-like_a/b/a_fold"/>
</dbReference>
<keyword evidence="11 15" id="KW-0648">Protein biosynthesis</keyword>
<feature type="domain" description="Methionyl/Valyl/Leucyl/Isoleucyl-tRNA synthetase anticodon-binding" evidence="17">
    <location>
        <begin position="793"/>
        <end position="936"/>
    </location>
</feature>
<evidence type="ECO:0000259" key="17">
    <source>
        <dbReference type="Pfam" id="PF08264"/>
    </source>
</evidence>
<evidence type="ECO:0000256" key="5">
    <source>
        <dbReference type="ARBA" id="ARBA00022490"/>
    </source>
</evidence>
<keyword evidence="6 15" id="KW-0436">Ligase</keyword>
<evidence type="ECO:0000256" key="13">
    <source>
        <dbReference type="ARBA" id="ARBA00025217"/>
    </source>
</evidence>
<evidence type="ECO:0000256" key="11">
    <source>
        <dbReference type="ARBA" id="ARBA00022917"/>
    </source>
</evidence>
<dbReference type="GO" id="GO:0008270">
    <property type="term" value="F:zinc ion binding"/>
    <property type="evidence" value="ECO:0007669"/>
    <property type="project" value="UniProtKB-UniRule"/>
</dbReference>
<dbReference type="InterPro" id="IPR001412">
    <property type="entry name" value="aa-tRNA-synth_I_CS"/>
</dbReference>
<dbReference type="InterPro" id="IPR002300">
    <property type="entry name" value="aa-tRNA-synth_Ia"/>
</dbReference>
<dbReference type="InterPro" id="IPR009080">
    <property type="entry name" value="tRNAsynth_Ia_anticodon-bd"/>
</dbReference>
<dbReference type="GO" id="GO:0005524">
    <property type="term" value="F:ATP binding"/>
    <property type="evidence" value="ECO:0007669"/>
    <property type="project" value="UniProtKB-UniRule"/>
</dbReference>
<dbReference type="PRINTS" id="PR00984">
    <property type="entry name" value="TRNASYNTHILE"/>
</dbReference>
<evidence type="ECO:0000313" key="18">
    <source>
        <dbReference type="EMBL" id="OGY72246.1"/>
    </source>
</evidence>
<reference evidence="18 19" key="1">
    <citation type="journal article" date="2016" name="Nat. Commun.">
        <title>Thousands of microbial genomes shed light on interconnected biogeochemical processes in an aquifer system.</title>
        <authorList>
            <person name="Anantharaman K."/>
            <person name="Brown C.T."/>
            <person name="Hug L.A."/>
            <person name="Sharon I."/>
            <person name="Castelle C.J."/>
            <person name="Probst A.J."/>
            <person name="Thomas B.C."/>
            <person name="Singh A."/>
            <person name="Wilkins M.J."/>
            <person name="Karaoz U."/>
            <person name="Brodie E.L."/>
            <person name="Williams K.H."/>
            <person name="Hubbard S.S."/>
            <person name="Banfield J.F."/>
        </authorList>
    </citation>
    <scope>NUCLEOTIDE SEQUENCE [LARGE SCALE GENOMIC DNA]</scope>
</reference>
<dbReference type="SUPFAM" id="SSF52374">
    <property type="entry name" value="Nucleotidylyl transferase"/>
    <property type="match status" value="1"/>
</dbReference>
<evidence type="ECO:0000256" key="8">
    <source>
        <dbReference type="ARBA" id="ARBA00022741"/>
    </source>
</evidence>
<dbReference type="Pfam" id="PF00133">
    <property type="entry name" value="tRNA-synt_1"/>
    <property type="match status" value="2"/>
</dbReference>
<dbReference type="InterPro" id="IPR013155">
    <property type="entry name" value="M/V/L/I-tRNA-synth_anticd-bd"/>
</dbReference>
<dbReference type="Pfam" id="PF08264">
    <property type="entry name" value="Anticodon_1"/>
    <property type="match status" value="1"/>
</dbReference>
<dbReference type="GO" id="GO:0000049">
    <property type="term" value="F:tRNA binding"/>
    <property type="evidence" value="ECO:0007669"/>
    <property type="project" value="InterPro"/>
</dbReference>
<dbReference type="PANTHER" id="PTHR42780">
    <property type="entry name" value="SOLEUCYL-TRNA SYNTHETASE"/>
    <property type="match status" value="1"/>
</dbReference>
<comment type="catalytic activity">
    <reaction evidence="14 15">
        <text>tRNA(Ile) + L-isoleucine + ATP = L-isoleucyl-tRNA(Ile) + AMP + diphosphate</text>
        <dbReference type="Rhea" id="RHEA:11060"/>
        <dbReference type="Rhea" id="RHEA-COMP:9666"/>
        <dbReference type="Rhea" id="RHEA-COMP:9695"/>
        <dbReference type="ChEBI" id="CHEBI:30616"/>
        <dbReference type="ChEBI" id="CHEBI:33019"/>
        <dbReference type="ChEBI" id="CHEBI:58045"/>
        <dbReference type="ChEBI" id="CHEBI:78442"/>
        <dbReference type="ChEBI" id="CHEBI:78528"/>
        <dbReference type="ChEBI" id="CHEBI:456215"/>
        <dbReference type="EC" id="6.1.1.5"/>
    </reaction>
</comment>
<comment type="cofactor">
    <cofactor evidence="1 15">
        <name>Zn(2+)</name>
        <dbReference type="ChEBI" id="CHEBI:29105"/>
    </cofactor>
</comment>
<dbReference type="HAMAP" id="MF_02003">
    <property type="entry name" value="Ile_tRNA_synth_type2"/>
    <property type="match status" value="1"/>
</dbReference>
<comment type="subunit">
    <text evidence="4 15">Monomer.</text>
</comment>
<dbReference type="GO" id="GO:0002161">
    <property type="term" value="F:aminoacyl-tRNA deacylase activity"/>
    <property type="evidence" value="ECO:0007669"/>
    <property type="project" value="InterPro"/>
</dbReference>
<evidence type="ECO:0000256" key="15">
    <source>
        <dbReference type="HAMAP-Rule" id="MF_02003"/>
    </source>
</evidence>
<dbReference type="EC" id="6.1.1.5" evidence="15"/>
<proteinExistence type="inferred from homology"/>
<comment type="subcellular location">
    <subcellularLocation>
        <location evidence="2 15">Cytoplasm</location>
    </subcellularLocation>
</comment>
<dbReference type="GO" id="GO:0004822">
    <property type="term" value="F:isoleucine-tRNA ligase activity"/>
    <property type="evidence" value="ECO:0007669"/>
    <property type="project" value="UniProtKB-UniRule"/>
</dbReference>
<feature type="short sequence motif" description="'HIGH' region" evidence="15">
    <location>
        <begin position="43"/>
        <end position="53"/>
    </location>
</feature>
<gene>
    <name evidence="15" type="primary">ileS</name>
    <name evidence="18" type="ORF">A3H61_04520</name>
</gene>
<keyword evidence="8 15" id="KW-0547">Nucleotide-binding</keyword>
<evidence type="ECO:0000256" key="10">
    <source>
        <dbReference type="ARBA" id="ARBA00022840"/>
    </source>
</evidence>
<feature type="short sequence motif" description="'KMSKS' region" evidence="15">
    <location>
        <begin position="705"/>
        <end position="709"/>
    </location>
</feature>
<dbReference type="SUPFAM" id="SSF47323">
    <property type="entry name" value="Anticodon-binding domain of a subclass of class I aminoacyl-tRNA synthetases"/>
    <property type="match status" value="1"/>
</dbReference>
<evidence type="ECO:0000256" key="4">
    <source>
        <dbReference type="ARBA" id="ARBA00011245"/>
    </source>
</evidence>
<name>A0A1G2A6Z7_9BACT</name>
<dbReference type="CDD" id="cd07961">
    <property type="entry name" value="Anticodon_Ia_Ile_ABEc"/>
    <property type="match status" value="1"/>
</dbReference>
<feature type="domain" description="Aminoacyl-tRNA synthetase class Ia" evidence="16">
    <location>
        <begin position="586"/>
        <end position="741"/>
    </location>
</feature>
<dbReference type="Pfam" id="PF19302">
    <property type="entry name" value="DUF5915"/>
    <property type="match status" value="1"/>
</dbReference>
<dbReference type="Proteomes" id="UP000178315">
    <property type="component" value="Unassembled WGS sequence"/>
</dbReference>
<evidence type="ECO:0000256" key="7">
    <source>
        <dbReference type="ARBA" id="ARBA00022723"/>
    </source>
</evidence>
<keyword evidence="12 15" id="KW-0030">Aminoacyl-tRNA synthetase</keyword>
<comment type="domain">
    <text evidence="15">IleRS has two distinct active sites: one for aminoacylation and one for editing. The misactivated valine is translocated from the active site to the editing site, which sterically excludes the correctly activated isoleucine. The single editing site contains two valyl binding pockets, one specific for each substrate (Val-AMP or Val-tRNA(Ile)).</text>
</comment>
<evidence type="ECO:0000256" key="6">
    <source>
        <dbReference type="ARBA" id="ARBA00022598"/>
    </source>
</evidence>
<feature type="binding site" evidence="15">
    <location>
        <position position="708"/>
    </location>
    <ligand>
        <name>ATP</name>
        <dbReference type="ChEBI" id="CHEBI:30616"/>
    </ligand>
</feature>
<protein>
    <recommendedName>
        <fullName evidence="15">Isoleucine--tRNA ligase</fullName>
        <ecNumber evidence="15">6.1.1.5</ecNumber>
    </recommendedName>
    <alternativeName>
        <fullName evidence="15">Isoleucyl-tRNA synthetase</fullName>
        <shortName evidence="15">IleRS</shortName>
    </alternativeName>
</protein>
<dbReference type="PANTHER" id="PTHR42780:SF1">
    <property type="entry name" value="ISOLEUCINE--TRNA LIGASE, CYTOPLASMIC"/>
    <property type="match status" value="1"/>
</dbReference>
<dbReference type="InterPro" id="IPR009008">
    <property type="entry name" value="Val/Leu/Ile-tRNA-synth_edit"/>
</dbReference>
<dbReference type="SUPFAM" id="SSF50677">
    <property type="entry name" value="ValRS/IleRS/LeuRS editing domain"/>
    <property type="match status" value="1"/>
</dbReference>
<dbReference type="InterPro" id="IPR023586">
    <property type="entry name" value="Ile-tRNA-ligase_type2"/>
</dbReference>
<dbReference type="Gene3D" id="3.40.50.620">
    <property type="entry name" value="HUPs"/>
    <property type="match status" value="3"/>
</dbReference>
<evidence type="ECO:0000256" key="2">
    <source>
        <dbReference type="ARBA" id="ARBA00004496"/>
    </source>
</evidence>
<evidence type="ECO:0000256" key="3">
    <source>
        <dbReference type="ARBA" id="ARBA00007078"/>
    </source>
</evidence>
<dbReference type="AlphaFoldDB" id="A0A1G2A6Z7"/>
<dbReference type="EMBL" id="MHJU01000040">
    <property type="protein sequence ID" value="OGY72246.1"/>
    <property type="molecule type" value="Genomic_DNA"/>
</dbReference>
<comment type="caution">
    <text evidence="18">The sequence shown here is derived from an EMBL/GenBank/DDBJ whole genome shotgun (WGS) entry which is preliminary data.</text>
</comment>
<organism evidence="18 19">
    <name type="scientific">Candidatus Jacksonbacteria bacterium RIFCSPLOWO2_02_FULL_44_20</name>
    <dbReference type="NCBI Taxonomy" id="1798460"/>
    <lineage>
        <taxon>Bacteria</taxon>
        <taxon>Candidatus Jacksoniibacteriota</taxon>
    </lineage>
</organism>
<accession>A0A1G2A6Z7</accession>
<keyword evidence="5 15" id="KW-0963">Cytoplasm</keyword>
<comment type="function">
    <text evidence="13 15">Catalyzes the attachment of isoleucine to tRNA(Ile). As IleRS can inadvertently accommodate and process structurally similar amino acids such as valine, to avoid such errors it has two additional distinct tRNA(Ile)-dependent editing activities. One activity is designated as 'pretransfer' editing and involves the hydrolysis of activated Val-AMP. The other activity is designated 'posttransfer' editing and involves deacylation of mischarged Val-tRNA(Ile).</text>
</comment>
<dbReference type="InterPro" id="IPR002301">
    <property type="entry name" value="Ile-tRNA-ligase"/>
</dbReference>
<evidence type="ECO:0000256" key="14">
    <source>
        <dbReference type="ARBA" id="ARBA00048359"/>
    </source>
</evidence>
<sequence>MPQTSFPKKEEEILAFWQEKKIFEQTLTQTAPKGDFVFYDGPPFATGLPHYGHIIAGTIKDVIPRYKTMQGFRVQRRWGWDCHGLPIENLIEKEKGFETKKDIEADIAGFNKACRDSVLRYREEWKTSVARTGRLVDMEHDYKTMDNRYIEVIWWIFKELWKEGLIYEGYKSMHLCPRCETTLSNFEVTLGYKEVKDLGVTVKFRITNYELRITNIPKGADVYMLAWTTTGWTLPGNMALAVGKDIEYVAMKTQSSKLKVQNYNSKLKIGGEYYIVARERVKEIFTEEECEVIAIVKGSNFIGLEYERLFDFSREQIKNDPNFKNAFKVYAGDFVSTEEGTGIVHIAPGFGEDDYQLSLKEQLPFLQHVNHDGTFKEYVTFAPGKKVKTKEDPAGADVEVIKYLAAHNALFKKEKYAHSYPHCWRCDTPLINYATSSWFVKVTALKERLQDANAKVNWVPEHIKNGRFGKWLEGARDWAISRSRYWGAPLPVWRCEGCGDIKVIGSVAELEQNKTPENAEVLSSSAKDVSFAGTQKSRQLEATIEYSLDIVNNTEKKPAEGLEPSQSELSNSSARHATDILSVYQKTTADAMDLHRPYIDEIVLSCGKCGGAMRRIKEVFDCWFESGAMPYASELIFSDFKLTEGTTREELKKHINFPADFIAEGTDQTRGWFYTLMVLGVALYGESPFKNVIVNGIILAEDGQKMSKRLKNYPDPQVIMDKYGADALRFYLMSSPAVRADSLNFSEKGVDEMYKKVILLTLNVVNFYKLFSQGIPPKEKGLLENIDPGHKLDKWIISKTHVLIGDITRYLNQYEIDKACRTTLDFIDILSTWYIRGSRDRFKAGDPNAVVVLSHTLLNLAKVVAPIVPFLGEYIYKEIQGPKESVHLEAWPDAKWYLVFEDVIDDMEVVIRNRDEIISIMDDVRKISEVGHSLRSEIGHKVRQPLQEIQIKKDGFELRQSSFYEECIPILQDELNVCDVVFVDKLPEGQEDWVVKDPIALYTVIDDQLKEKGTVRELTRQINNLRKKQGLTIHDRVIVEYQTESLPLTSLIEKYQEQLKEAVLAHEVRKGDSVDGSVVDIDGENITITLLCLTTHCGG</sequence>
<dbReference type="Gene3D" id="1.10.730.10">
    <property type="entry name" value="Isoleucyl-tRNA Synthetase, Domain 1"/>
    <property type="match status" value="1"/>
</dbReference>
<dbReference type="GO" id="GO:0006428">
    <property type="term" value="P:isoleucyl-tRNA aminoacylation"/>
    <property type="evidence" value="ECO:0007669"/>
    <property type="project" value="UniProtKB-UniRule"/>
</dbReference>